<reference evidence="3" key="2">
    <citation type="submission" date="2023-06" db="EMBL/GenBank/DDBJ databases">
        <authorList>
            <person name="Kobayashi Y."/>
            <person name="Kayamori A."/>
            <person name="Aoki K."/>
            <person name="Shiwa Y."/>
            <person name="Fujita N."/>
            <person name="Sugita T."/>
            <person name="Iwasaki W."/>
            <person name="Tanaka N."/>
            <person name="Takashima M."/>
        </authorList>
    </citation>
    <scope>NUCLEOTIDE SEQUENCE</scope>
    <source>
        <strain evidence="3">HIS016</strain>
    </source>
</reference>
<organism evidence="3 4">
    <name type="scientific">Cutaneotrichosporon spelunceum</name>
    <dbReference type="NCBI Taxonomy" id="1672016"/>
    <lineage>
        <taxon>Eukaryota</taxon>
        <taxon>Fungi</taxon>
        <taxon>Dikarya</taxon>
        <taxon>Basidiomycota</taxon>
        <taxon>Agaricomycotina</taxon>
        <taxon>Tremellomycetes</taxon>
        <taxon>Trichosporonales</taxon>
        <taxon>Trichosporonaceae</taxon>
        <taxon>Cutaneotrichosporon</taxon>
    </lineage>
</organism>
<proteinExistence type="inferred from homology"/>
<dbReference type="PANTHER" id="PTHR21366">
    <property type="entry name" value="GLYOXALASE FAMILY PROTEIN"/>
    <property type="match status" value="1"/>
</dbReference>
<dbReference type="CDD" id="cd07253">
    <property type="entry name" value="GLOD5"/>
    <property type="match status" value="1"/>
</dbReference>
<feature type="domain" description="VOC" evidence="2">
    <location>
        <begin position="12"/>
        <end position="136"/>
    </location>
</feature>
<dbReference type="Proteomes" id="UP001222932">
    <property type="component" value="Unassembled WGS sequence"/>
</dbReference>
<dbReference type="SUPFAM" id="SSF54593">
    <property type="entry name" value="Glyoxalase/Bleomycin resistance protein/Dihydroxybiphenyl dioxygenase"/>
    <property type="match status" value="1"/>
</dbReference>
<gene>
    <name evidence="3" type="ORF">CspeluHIS016_0604260</name>
</gene>
<accession>A0AAD3TYQ8</accession>
<comment type="similarity">
    <text evidence="1">Belongs to the glyoxalase I family.</text>
</comment>
<dbReference type="Pfam" id="PF00903">
    <property type="entry name" value="Glyoxalase"/>
    <property type="match status" value="1"/>
</dbReference>
<dbReference type="InterPro" id="IPR050383">
    <property type="entry name" value="GlyoxalaseI/FosfomycinResist"/>
</dbReference>
<dbReference type="EMBL" id="BTCM01000006">
    <property type="protein sequence ID" value="GMK58984.1"/>
    <property type="molecule type" value="Genomic_DNA"/>
</dbReference>
<protein>
    <recommendedName>
        <fullName evidence="2">VOC domain-containing protein</fullName>
    </recommendedName>
</protein>
<evidence type="ECO:0000313" key="3">
    <source>
        <dbReference type="EMBL" id="GMK58984.1"/>
    </source>
</evidence>
<dbReference type="AlphaFoldDB" id="A0AAD3TYQ8"/>
<dbReference type="InterPro" id="IPR004360">
    <property type="entry name" value="Glyas_Fos-R_dOase_dom"/>
</dbReference>
<dbReference type="PANTHER" id="PTHR21366:SF14">
    <property type="entry name" value="GLYOXALASE DOMAIN-CONTAINING PROTEIN 5"/>
    <property type="match status" value="1"/>
</dbReference>
<sequence>MAASRALASVAALDHLVLTVRSIPTTVAFYERLGMRHELFRTSAGVRHALRYGLSKINLHEAGNEFSPRAALAKPGTADLCFLVDEAVGDVQSRLEMAGIEILEGGGIVNRTGARGSLLSLYIRDPDGNLIELSNYEEEIHA</sequence>
<reference evidence="3" key="1">
    <citation type="journal article" date="2023" name="BMC Genomics">
        <title>Chromosome-level genome assemblies of Cutaneotrichosporon spp. (Trichosporonales, Basidiomycota) reveal imbalanced evolution between nucleotide sequences and chromosome synteny.</title>
        <authorList>
            <person name="Kobayashi Y."/>
            <person name="Kayamori A."/>
            <person name="Aoki K."/>
            <person name="Shiwa Y."/>
            <person name="Matsutani M."/>
            <person name="Fujita N."/>
            <person name="Sugita T."/>
            <person name="Iwasaki W."/>
            <person name="Tanaka N."/>
            <person name="Takashima M."/>
        </authorList>
    </citation>
    <scope>NUCLEOTIDE SEQUENCE</scope>
    <source>
        <strain evidence="3">HIS016</strain>
    </source>
</reference>
<dbReference type="PROSITE" id="PS51819">
    <property type="entry name" value="VOC"/>
    <property type="match status" value="1"/>
</dbReference>
<dbReference type="InterPro" id="IPR037523">
    <property type="entry name" value="VOC_core"/>
</dbReference>
<evidence type="ECO:0000259" key="2">
    <source>
        <dbReference type="PROSITE" id="PS51819"/>
    </source>
</evidence>
<evidence type="ECO:0000313" key="4">
    <source>
        <dbReference type="Proteomes" id="UP001222932"/>
    </source>
</evidence>
<keyword evidence="4" id="KW-1185">Reference proteome</keyword>
<dbReference type="InterPro" id="IPR029068">
    <property type="entry name" value="Glyas_Bleomycin-R_OHBP_Dase"/>
</dbReference>
<dbReference type="Gene3D" id="3.10.180.10">
    <property type="entry name" value="2,3-Dihydroxybiphenyl 1,2-Dioxygenase, domain 1"/>
    <property type="match status" value="1"/>
</dbReference>
<comment type="caution">
    <text evidence="3">The sequence shown here is derived from an EMBL/GenBank/DDBJ whole genome shotgun (WGS) entry which is preliminary data.</text>
</comment>
<name>A0AAD3TYQ8_9TREE</name>
<evidence type="ECO:0000256" key="1">
    <source>
        <dbReference type="ARBA" id="ARBA00010363"/>
    </source>
</evidence>